<evidence type="ECO:0000256" key="2">
    <source>
        <dbReference type="ARBA" id="ARBA00022729"/>
    </source>
</evidence>
<name>A0ABR4INZ1_9EURO</name>
<comment type="caution">
    <text evidence="7">The sequence shown here is derived from an EMBL/GenBank/DDBJ whole genome shotgun (WGS) entry which is preliminary data.</text>
</comment>
<feature type="domain" description="Endo-beta-1,6-galactanase-like" evidence="5">
    <location>
        <begin position="17"/>
        <end position="239"/>
    </location>
</feature>
<dbReference type="Gene3D" id="3.20.20.80">
    <property type="entry name" value="Glycosidases"/>
    <property type="match status" value="1"/>
</dbReference>
<evidence type="ECO:0000313" key="8">
    <source>
        <dbReference type="Proteomes" id="UP001610446"/>
    </source>
</evidence>
<dbReference type="PANTHER" id="PTHR11069:SF23">
    <property type="entry name" value="LYSOSOMAL ACID GLUCOSYLCERAMIDASE"/>
    <property type="match status" value="1"/>
</dbReference>
<gene>
    <name evidence="7" type="ORF">BJY01DRAFT_240863</name>
</gene>
<dbReference type="Proteomes" id="UP001610446">
    <property type="component" value="Unassembled WGS sequence"/>
</dbReference>
<evidence type="ECO:0000313" key="7">
    <source>
        <dbReference type="EMBL" id="KAL2828612.1"/>
    </source>
</evidence>
<reference evidence="7 8" key="1">
    <citation type="submission" date="2024-07" db="EMBL/GenBank/DDBJ databases">
        <title>Section-level genome sequencing and comparative genomics of Aspergillus sections Usti and Cavernicolus.</title>
        <authorList>
            <consortium name="Lawrence Berkeley National Laboratory"/>
            <person name="Nybo J.L."/>
            <person name="Vesth T.C."/>
            <person name="Theobald S."/>
            <person name="Frisvad J.C."/>
            <person name="Larsen T.O."/>
            <person name="Kjaerboelling I."/>
            <person name="Rothschild-Mancinelli K."/>
            <person name="Lyhne E.K."/>
            <person name="Kogle M.E."/>
            <person name="Barry K."/>
            <person name="Clum A."/>
            <person name="Na H."/>
            <person name="Ledsgaard L."/>
            <person name="Lin J."/>
            <person name="Lipzen A."/>
            <person name="Kuo A."/>
            <person name="Riley R."/>
            <person name="Mondo S."/>
            <person name="Labutti K."/>
            <person name="Haridas S."/>
            <person name="Pangalinan J."/>
            <person name="Salamov A.A."/>
            <person name="Simmons B.A."/>
            <person name="Magnuson J.K."/>
            <person name="Chen J."/>
            <person name="Drula E."/>
            <person name="Henrissat B."/>
            <person name="Wiebenga A."/>
            <person name="Lubbers R.J."/>
            <person name="Gomes A.C."/>
            <person name="Makela M.R."/>
            <person name="Stajich J."/>
            <person name="Grigoriev I.V."/>
            <person name="Mortensen U.H."/>
            <person name="De Vries R.P."/>
            <person name="Baker S.E."/>
            <person name="Andersen M.R."/>
        </authorList>
    </citation>
    <scope>NUCLEOTIDE SEQUENCE [LARGE SCALE GENOMIC DNA]</scope>
    <source>
        <strain evidence="7 8">CBS 123904</strain>
    </source>
</reference>
<evidence type="ECO:0000256" key="3">
    <source>
        <dbReference type="ARBA" id="ARBA00022801"/>
    </source>
</evidence>
<dbReference type="InterPro" id="IPR033452">
    <property type="entry name" value="GH30_C"/>
</dbReference>
<keyword evidence="8" id="KW-1185">Reference proteome</keyword>
<evidence type="ECO:0000259" key="5">
    <source>
        <dbReference type="Pfam" id="PF14587"/>
    </source>
</evidence>
<dbReference type="GO" id="GO:0016787">
    <property type="term" value="F:hydrolase activity"/>
    <property type="evidence" value="ECO:0007669"/>
    <property type="project" value="UniProtKB-KW"/>
</dbReference>
<dbReference type="SUPFAM" id="SSF51445">
    <property type="entry name" value="(Trans)glycosidases"/>
    <property type="match status" value="1"/>
</dbReference>
<evidence type="ECO:0000259" key="6">
    <source>
        <dbReference type="Pfam" id="PF17189"/>
    </source>
</evidence>
<dbReference type="Gene3D" id="2.60.40.1180">
    <property type="entry name" value="Golgi alpha-mannosidase II"/>
    <property type="match status" value="1"/>
</dbReference>
<evidence type="ECO:0000256" key="1">
    <source>
        <dbReference type="ARBA" id="ARBA00005382"/>
    </source>
</evidence>
<evidence type="ECO:0000256" key="4">
    <source>
        <dbReference type="SAM" id="SignalP"/>
    </source>
</evidence>
<dbReference type="Pfam" id="PF14587">
    <property type="entry name" value="Glyco_hydr_30_2"/>
    <property type="match status" value="1"/>
</dbReference>
<keyword evidence="3 7" id="KW-0378">Hydrolase</keyword>
<keyword evidence="2 4" id="KW-0732">Signal</keyword>
<dbReference type="InterPro" id="IPR017853">
    <property type="entry name" value="GH"/>
</dbReference>
<proteinExistence type="inferred from homology"/>
<dbReference type="Pfam" id="PF17189">
    <property type="entry name" value="Glyco_hydro_30C"/>
    <property type="match status" value="1"/>
</dbReference>
<dbReference type="InterPro" id="IPR039514">
    <property type="entry name" value="6GAL-like"/>
</dbReference>
<protein>
    <submittedName>
        <fullName evidence="7">Glycoside hydrolase superfamily</fullName>
    </submittedName>
</protein>
<feature type="signal peptide" evidence="4">
    <location>
        <begin position="1"/>
        <end position="16"/>
    </location>
</feature>
<comment type="similarity">
    <text evidence="1">Belongs to the glycosyl hydrolase 30 family.</text>
</comment>
<dbReference type="PANTHER" id="PTHR11069">
    <property type="entry name" value="GLUCOSYLCERAMIDASE"/>
    <property type="match status" value="1"/>
</dbReference>
<accession>A0ABR4INZ1</accession>
<feature type="chain" id="PRO_5047522997" evidence="4">
    <location>
        <begin position="17"/>
        <end position="503"/>
    </location>
</feature>
<feature type="domain" description="Glycosyl hydrolase family 30 beta sandwich" evidence="6">
    <location>
        <begin position="365"/>
        <end position="452"/>
    </location>
</feature>
<organism evidence="7 8">
    <name type="scientific">Aspergillus pseudoustus</name>
    <dbReference type="NCBI Taxonomy" id="1810923"/>
    <lineage>
        <taxon>Eukaryota</taxon>
        <taxon>Fungi</taxon>
        <taxon>Dikarya</taxon>
        <taxon>Ascomycota</taxon>
        <taxon>Pezizomycotina</taxon>
        <taxon>Eurotiomycetes</taxon>
        <taxon>Eurotiomycetidae</taxon>
        <taxon>Eurotiales</taxon>
        <taxon>Aspergillaceae</taxon>
        <taxon>Aspergillus</taxon>
        <taxon>Aspergillus subgen. Nidulantes</taxon>
    </lineage>
</organism>
<dbReference type="InterPro" id="IPR001139">
    <property type="entry name" value="Glyco_hydro_30"/>
</dbReference>
<dbReference type="InterPro" id="IPR013780">
    <property type="entry name" value="Glyco_hydro_b"/>
</dbReference>
<sequence length="503" mass="54644">MKTSLLSLLGANAALASIVIIPSTKYQEITGFGFSQAFTRASQFQAAESTLQKQALDLLFDTETGAGFSIIRNWIPSTTEHSIEPASPGSANSTPVYTWDGDDYGQVWFSTQAASYGVSTIYADAWSAPGFMKTSGNEATAGYLCGTTGHTCSTGDWKQAYADYLVQYVKFYQEEGLKITHLGFLNEPDFSPSYSQMQISDNAQEAIDFIPILYQTVQDAGLSLNLTCCDAMGWDTQSSYTDYLVKAGMEKYLDVITSHMYTGDATFELDTSLPAWISEAGDETGDGGFVTTWYSSGLVNEGMTWANKLAEGFTAADLSAYIYWEGFEINQTQSASHLVDTSGDEPLLSGIYYAFTMWSRFIRPGAYRIATSGTLTNVVTAAFQNTDDSVVVVLTNSGSSSQTAELSVSDTVDLSSVQAWVTDNDSQVVKTTVSIGTSSVSVTVPARGVVTVKFTAGGDDNEYNNNHYHYGNGRGCNSLGPVRRKTMDWRNYVCLTVYLPEVQ</sequence>
<dbReference type="EMBL" id="JBFXLU010000356">
    <property type="protein sequence ID" value="KAL2828612.1"/>
    <property type="molecule type" value="Genomic_DNA"/>
</dbReference>
<dbReference type="SUPFAM" id="SSF51011">
    <property type="entry name" value="Glycosyl hydrolase domain"/>
    <property type="match status" value="1"/>
</dbReference>